<dbReference type="CDD" id="cd00338">
    <property type="entry name" value="Ser_Recombinase"/>
    <property type="match status" value="1"/>
</dbReference>
<dbReference type="InterPro" id="IPR050639">
    <property type="entry name" value="SSR_resolvase"/>
</dbReference>
<evidence type="ECO:0000259" key="4">
    <source>
        <dbReference type="PROSITE" id="PS51737"/>
    </source>
</evidence>
<feature type="domain" description="Recombinase" evidence="4">
    <location>
        <begin position="214"/>
        <end position="320"/>
    </location>
</feature>
<feature type="domain" description="Resolvase/invertase-type recombinase catalytic" evidence="3">
    <location>
        <begin position="58"/>
        <end position="207"/>
    </location>
</feature>
<name>A0ABW4X0M1_9BACT</name>
<comment type="caution">
    <text evidence="5">The sequence shown here is derived from an EMBL/GenBank/DDBJ whole genome shotgun (WGS) entry which is preliminary data.</text>
</comment>
<dbReference type="Proteomes" id="UP001597369">
    <property type="component" value="Unassembled WGS sequence"/>
</dbReference>
<evidence type="ECO:0000313" key="6">
    <source>
        <dbReference type="Proteomes" id="UP001597369"/>
    </source>
</evidence>
<feature type="region of interest" description="Disordered" evidence="2">
    <location>
        <begin position="1"/>
        <end position="32"/>
    </location>
</feature>
<dbReference type="SUPFAM" id="SSF53041">
    <property type="entry name" value="Resolvase-like"/>
    <property type="match status" value="1"/>
</dbReference>
<dbReference type="RefSeq" id="WP_377470172.1">
    <property type="nucleotide sequence ID" value="NZ_JBHUHV010000043.1"/>
</dbReference>
<dbReference type="InterPro" id="IPR011109">
    <property type="entry name" value="DNA_bind_recombinase_dom"/>
</dbReference>
<dbReference type="PANTHER" id="PTHR30461:SF23">
    <property type="entry name" value="DNA RECOMBINASE-RELATED"/>
    <property type="match status" value="1"/>
</dbReference>
<feature type="coiled-coil region" evidence="1">
    <location>
        <begin position="403"/>
        <end position="441"/>
    </location>
</feature>
<dbReference type="InterPro" id="IPR038109">
    <property type="entry name" value="DNA_bind_recomb_sf"/>
</dbReference>
<dbReference type="PANTHER" id="PTHR30461">
    <property type="entry name" value="DNA-INVERTASE FROM LAMBDOID PROPHAGE"/>
    <property type="match status" value="1"/>
</dbReference>
<dbReference type="SMART" id="SM00857">
    <property type="entry name" value="Resolvase"/>
    <property type="match status" value="1"/>
</dbReference>
<dbReference type="Gene3D" id="3.40.50.1390">
    <property type="entry name" value="Resolvase, N-terminal catalytic domain"/>
    <property type="match status" value="1"/>
</dbReference>
<dbReference type="Pfam" id="PF07508">
    <property type="entry name" value="Recombinase"/>
    <property type="match status" value="1"/>
</dbReference>
<dbReference type="Pfam" id="PF00239">
    <property type="entry name" value="Resolvase"/>
    <property type="match status" value="1"/>
</dbReference>
<proteinExistence type="predicted"/>
<protein>
    <submittedName>
        <fullName evidence="5">Recombinase family protein</fullName>
    </submittedName>
</protein>
<evidence type="ECO:0000259" key="3">
    <source>
        <dbReference type="PROSITE" id="PS51736"/>
    </source>
</evidence>
<dbReference type="EMBL" id="JBHUHV010000043">
    <property type="protein sequence ID" value="MFD2068116.1"/>
    <property type="molecule type" value="Genomic_DNA"/>
</dbReference>
<gene>
    <name evidence="5" type="ORF">ACFSKU_14575</name>
</gene>
<organism evidence="5 6">
    <name type="scientific">Pontibacter silvestris</name>
    <dbReference type="NCBI Taxonomy" id="2305183"/>
    <lineage>
        <taxon>Bacteria</taxon>
        <taxon>Pseudomonadati</taxon>
        <taxon>Bacteroidota</taxon>
        <taxon>Cytophagia</taxon>
        <taxon>Cytophagales</taxon>
        <taxon>Hymenobacteraceae</taxon>
        <taxon>Pontibacter</taxon>
    </lineage>
</organism>
<accession>A0ABW4X0M1</accession>
<dbReference type="PROSITE" id="PS51736">
    <property type="entry name" value="RECOMBINASES_3"/>
    <property type="match status" value="1"/>
</dbReference>
<dbReference type="InterPro" id="IPR036162">
    <property type="entry name" value="Resolvase-like_N_sf"/>
</dbReference>
<dbReference type="Gene3D" id="3.90.1750.20">
    <property type="entry name" value="Putative Large Serine Recombinase, Chain B, Domain 2"/>
    <property type="match status" value="1"/>
</dbReference>
<dbReference type="PROSITE" id="PS51737">
    <property type="entry name" value="RECOMBINASE_DNA_BIND"/>
    <property type="match status" value="1"/>
</dbReference>
<evidence type="ECO:0000256" key="1">
    <source>
        <dbReference type="SAM" id="Coils"/>
    </source>
</evidence>
<reference evidence="6" key="1">
    <citation type="journal article" date="2019" name="Int. J. Syst. Evol. Microbiol.">
        <title>The Global Catalogue of Microorganisms (GCM) 10K type strain sequencing project: providing services to taxonomists for standard genome sequencing and annotation.</title>
        <authorList>
            <consortium name="The Broad Institute Genomics Platform"/>
            <consortium name="The Broad Institute Genome Sequencing Center for Infectious Disease"/>
            <person name="Wu L."/>
            <person name="Ma J."/>
        </authorList>
    </citation>
    <scope>NUCLEOTIDE SEQUENCE [LARGE SCALE GENOMIC DNA]</scope>
    <source>
        <strain evidence="6">JCM 16545</strain>
    </source>
</reference>
<evidence type="ECO:0000313" key="5">
    <source>
        <dbReference type="EMBL" id="MFD2068116.1"/>
    </source>
</evidence>
<sequence length="568" mass="64619">MAATSKTMKKQTKATGGNAPKAPKGDTMATKDNTDLSIFARPQQIGKKKGKAVARGKVAVIYTRVSTKEQAETNQSLETQLDSCRVYAERNGYEVVGEFGGTYESAKSDERKEFKRMLDFVKKSRHNIGHIIVYSHDRFSRSGPSAAFIADELRQLGISLLAVTQPVDATTPMGVLMQQLYFSMGHMDNHQRRERCTAGMLAMARKGYWPGKAPMGYDQLKVNGEQVIKPNKQGKLIRLAFHLKAEQGLSNTDIIKRLKSQGLTLYDQTLTKIFRNPFYCGLITHGLLNTDEVIQGRHEPLISRETFLRVNGLQAQNAHGYTQVKEDEQLPLRHHIKCGSCQKPLTGYEMKKKGIHYYKCNTKGCCLNRNAGKMHELYQQLLTEYQVDPILLPQVQEMMSQVFKKLSQDHEQEEKRLKLQLAELKKKLDALERRYAYGELEREIYAKFSAELKAEMREIEVNLEKLSGPLSNHRTLLENGLKMMLSLSSTWGKGDAQKRRRLQALVFPEGAQYDREKEAYRTVRVNSFFGLAREISQKMEEKERGKSSGETDFSLLVARRGIEPLLPE</sequence>
<keyword evidence="1" id="KW-0175">Coiled coil</keyword>
<dbReference type="InterPro" id="IPR006119">
    <property type="entry name" value="Resolv_N"/>
</dbReference>
<keyword evidence="6" id="KW-1185">Reference proteome</keyword>
<evidence type="ECO:0000256" key="2">
    <source>
        <dbReference type="SAM" id="MobiDB-lite"/>
    </source>
</evidence>